<name>A0A8H6PJZ4_9EURO</name>
<dbReference type="InterPro" id="IPR036673">
    <property type="entry name" value="Cyanovirin-N_sf"/>
</dbReference>
<accession>A0A8H6PJZ4</accession>
<dbReference type="Proteomes" id="UP000654922">
    <property type="component" value="Unassembled WGS sequence"/>
</dbReference>
<reference evidence="3" key="1">
    <citation type="submission" date="2020-06" db="EMBL/GenBank/DDBJ databases">
        <title>Draft genome sequences of strains closely related to Aspergillus parafelis and Aspergillus hiratsukae.</title>
        <authorList>
            <person name="Dos Santos R.A.C."/>
            <person name="Rivero-Menendez O."/>
            <person name="Steenwyk J.L."/>
            <person name="Mead M.E."/>
            <person name="Goldman G.H."/>
            <person name="Alastruey-Izquierdo A."/>
            <person name="Rokas A."/>
        </authorList>
    </citation>
    <scope>NUCLEOTIDE SEQUENCE</scope>
    <source>
        <strain evidence="3">CNM-CM5623</strain>
    </source>
</reference>
<dbReference type="OrthoDB" id="4672515at2759"/>
<feature type="chain" id="PRO_5034804030" description="Cyanovirin-N domain-containing protein" evidence="1">
    <location>
        <begin position="20"/>
        <end position="407"/>
    </location>
</feature>
<feature type="domain" description="Cyanovirin-N" evidence="2">
    <location>
        <begin position="21"/>
        <end position="121"/>
    </location>
</feature>
<feature type="signal peptide" evidence="1">
    <location>
        <begin position="1"/>
        <end position="19"/>
    </location>
</feature>
<keyword evidence="1" id="KW-0732">Signal</keyword>
<organism evidence="3 4">
    <name type="scientific">Aspergillus felis</name>
    <dbReference type="NCBI Taxonomy" id="1287682"/>
    <lineage>
        <taxon>Eukaryota</taxon>
        <taxon>Fungi</taxon>
        <taxon>Dikarya</taxon>
        <taxon>Ascomycota</taxon>
        <taxon>Pezizomycotina</taxon>
        <taxon>Eurotiomycetes</taxon>
        <taxon>Eurotiomycetidae</taxon>
        <taxon>Eurotiales</taxon>
        <taxon>Aspergillaceae</taxon>
        <taxon>Aspergillus</taxon>
        <taxon>Aspergillus subgen. Fumigati</taxon>
    </lineage>
</organism>
<protein>
    <recommendedName>
        <fullName evidence="2">Cyanovirin-N domain-containing protein</fullName>
    </recommendedName>
</protein>
<dbReference type="Pfam" id="PF08881">
    <property type="entry name" value="CVNH"/>
    <property type="match status" value="1"/>
</dbReference>
<evidence type="ECO:0000259" key="2">
    <source>
        <dbReference type="SMART" id="SM01111"/>
    </source>
</evidence>
<sequence>MRATAFALLTALSASLVRAQGYSEECSDIYLNEGWLVATCPKDDANGNITSSVFLPNKIANNNAVLQWAVDGAYWNSCKDCTLTNSGSTLQCSCLGSASPYSNTTLNLEEHIANYNGHLLSNLTGAVTTVPADSSYPVPTDFEVVLELSTVNNSCAGIGGTLTMNRPTSCFYLNFGQGIEYSWACGNSVNNQGWEIVGAIFLDFPSLDRLSSNSSKPTSYRPGNFCAEMMSSNAPDLATVVDHHALRPANMRQVAEMWKNILVRFFPNNGYAQFPFRDTHYYINLDLNTHGYLGLGSVVRTQGFNTGVHFLQVNFTAAPADGSAFSWEGNEHFLKRELRRSLQSVPDDRKSAIYGLIAIGTYVRFYKYMPDSHFAPVTFVDGKQTLHIGGDPAAIREFLARVKEEWM</sequence>
<dbReference type="InterPro" id="IPR011058">
    <property type="entry name" value="Cyanovirin-N"/>
</dbReference>
<evidence type="ECO:0000256" key="1">
    <source>
        <dbReference type="SAM" id="SignalP"/>
    </source>
</evidence>
<proteinExistence type="predicted"/>
<dbReference type="AlphaFoldDB" id="A0A8H6PJZ4"/>
<dbReference type="SMART" id="SM01111">
    <property type="entry name" value="CVNH"/>
    <property type="match status" value="1"/>
</dbReference>
<gene>
    <name evidence="3" type="ORF">CNMCM5623_007475</name>
</gene>
<dbReference type="SUPFAM" id="SSF51322">
    <property type="entry name" value="Cyanovirin-N"/>
    <property type="match status" value="1"/>
</dbReference>
<evidence type="ECO:0000313" key="4">
    <source>
        <dbReference type="Proteomes" id="UP000654922"/>
    </source>
</evidence>
<comment type="caution">
    <text evidence="3">The sequence shown here is derived from an EMBL/GenBank/DDBJ whole genome shotgun (WGS) entry which is preliminary data.</text>
</comment>
<dbReference type="EMBL" id="JACBAE010001402">
    <property type="protein sequence ID" value="KAF7155404.1"/>
    <property type="molecule type" value="Genomic_DNA"/>
</dbReference>
<evidence type="ECO:0000313" key="3">
    <source>
        <dbReference type="EMBL" id="KAF7155404.1"/>
    </source>
</evidence>
<dbReference type="Gene3D" id="2.30.60.10">
    <property type="entry name" value="Cyanovirin-N"/>
    <property type="match status" value="1"/>
</dbReference>